<dbReference type="OrthoDB" id="2446735at2759"/>
<evidence type="ECO:0000313" key="3">
    <source>
        <dbReference type="Proteomes" id="UP000748756"/>
    </source>
</evidence>
<evidence type="ECO:0000256" key="1">
    <source>
        <dbReference type="SAM" id="MobiDB-lite"/>
    </source>
</evidence>
<gene>
    <name evidence="2" type="ORF">BG015_001662</name>
</gene>
<evidence type="ECO:0000313" key="2">
    <source>
        <dbReference type="EMBL" id="KAF9140439.1"/>
    </source>
</evidence>
<accession>A0A9P5V6U3</accession>
<name>A0A9P5V6U3_9FUNG</name>
<proteinExistence type="predicted"/>
<dbReference type="EMBL" id="JAAAUQ010001304">
    <property type="protein sequence ID" value="KAF9140439.1"/>
    <property type="molecule type" value="Genomic_DNA"/>
</dbReference>
<keyword evidence="3" id="KW-1185">Reference proteome</keyword>
<dbReference type="AlphaFoldDB" id="A0A9P5V6U3"/>
<comment type="caution">
    <text evidence="2">The sequence shown here is derived from an EMBL/GenBank/DDBJ whole genome shotgun (WGS) entry which is preliminary data.</text>
</comment>
<organism evidence="2 3">
    <name type="scientific">Linnemannia schmuckeri</name>
    <dbReference type="NCBI Taxonomy" id="64567"/>
    <lineage>
        <taxon>Eukaryota</taxon>
        <taxon>Fungi</taxon>
        <taxon>Fungi incertae sedis</taxon>
        <taxon>Mucoromycota</taxon>
        <taxon>Mortierellomycotina</taxon>
        <taxon>Mortierellomycetes</taxon>
        <taxon>Mortierellales</taxon>
        <taxon>Mortierellaceae</taxon>
        <taxon>Linnemannia</taxon>
    </lineage>
</organism>
<protein>
    <submittedName>
        <fullName evidence="2">Uncharacterized protein</fullName>
    </submittedName>
</protein>
<dbReference type="Proteomes" id="UP000748756">
    <property type="component" value="Unassembled WGS sequence"/>
</dbReference>
<sequence length="467" mass="52322">MAKACLTLAAFRKASPLDLGPVAFVQWARGLGSKQVLHTKYLAIASDAASSEDLDVKAIGKQMQELWVKEKATLNNYWKDQEPLRKLRTRNIISAAKDSSKLQKAVGRHQLRQALIELRQEQEQGQEEQEKEREQERKQQGQQQQKESDVFCASGTLIPSDPSDDDYSHEASTRTSFGSTVPLEGKCNIDGPGEPSSKLRGDAWFVKGVNVSARLMSARSANMSQQNILRETHDLLTLNFIFTKAFIEHCFKEGDENEIVAQLVKADVPEVSRQGVDLVVKCALAAASQEYLDFKAMLRRTSLESSGLTGDILTTYTTTNALWQGRTRLAQNEDTYIKRQCDQLPVPKGYEEVLQPDFFAEVDQLCFAIMEVKKPNMTMDDIEDDARKLPCMMKIALNLLIHGNVQDATVLGFLVNENICEVLTMNLEHEAVYIPKCLGRFKLPQDRLDIPALLLSLGPLTAAKFRV</sequence>
<feature type="region of interest" description="Disordered" evidence="1">
    <location>
        <begin position="122"/>
        <end position="187"/>
    </location>
</feature>
<feature type="compositionally biased region" description="Basic and acidic residues" evidence="1">
    <location>
        <begin position="122"/>
        <end position="139"/>
    </location>
</feature>
<reference evidence="2" key="1">
    <citation type="journal article" date="2020" name="Fungal Divers.">
        <title>Resolving the Mortierellaceae phylogeny through synthesis of multi-gene phylogenetics and phylogenomics.</title>
        <authorList>
            <person name="Vandepol N."/>
            <person name="Liber J."/>
            <person name="Desiro A."/>
            <person name="Na H."/>
            <person name="Kennedy M."/>
            <person name="Barry K."/>
            <person name="Grigoriev I.V."/>
            <person name="Miller A.N."/>
            <person name="O'Donnell K."/>
            <person name="Stajich J.E."/>
            <person name="Bonito G."/>
        </authorList>
    </citation>
    <scope>NUCLEOTIDE SEQUENCE</scope>
    <source>
        <strain evidence="2">NRRL 6426</strain>
    </source>
</reference>